<reference evidence="8 9" key="1">
    <citation type="submission" date="2021-04" db="EMBL/GenBank/DDBJ databases">
        <title>Mariniflexile gromovii gen. nov., sp. nov., a gliding bacterium isolated from the sea urchin Strongylocentrotus intermedius.</title>
        <authorList>
            <person name="Ko S."/>
            <person name="Le V."/>
            <person name="Ahn C.-Y."/>
            <person name="Oh H.-M."/>
        </authorList>
    </citation>
    <scope>NUCLEOTIDE SEQUENCE [LARGE SCALE GENOMIC DNA]</scope>
    <source>
        <strain evidence="8 9">KCTC 12570</strain>
    </source>
</reference>
<feature type="domain" description="RmlD-like substrate binding" evidence="7">
    <location>
        <begin position="13"/>
        <end position="268"/>
    </location>
</feature>
<keyword evidence="6" id="KW-0521">NADP</keyword>
<dbReference type="RefSeq" id="WP_209652676.1">
    <property type="nucleotide sequence ID" value="NZ_JAGJCB010000002.1"/>
</dbReference>
<keyword evidence="6 8" id="KW-0560">Oxidoreductase</keyword>
<dbReference type="CDD" id="cd05254">
    <property type="entry name" value="dTDP_HR_like_SDR_e"/>
    <property type="match status" value="1"/>
</dbReference>
<comment type="similarity">
    <text evidence="2 6">Belongs to the dTDP-4-dehydrorhamnose reductase family.</text>
</comment>
<comment type="function">
    <text evidence="6">Catalyzes the reduction of dTDP-6-deoxy-L-lyxo-4-hexulose to yield dTDP-L-rhamnose.</text>
</comment>
<evidence type="ECO:0000313" key="8">
    <source>
        <dbReference type="EMBL" id="MBP0902864.1"/>
    </source>
</evidence>
<evidence type="ECO:0000256" key="5">
    <source>
        <dbReference type="ARBA" id="ARBA00048200"/>
    </source>
</evidence>
<evidence type="ECO:0000256" key="3">
    <source>
        <dbReference type="ARBA" id="ARBA00012929"/>
    </source>
</evidence>
<dbReference type="GO" id="GO:0008831">
    <property type="term" value="F:dTDP-4-dehydrorhamnose reductase activity"/>
    <property type="evidence" value="ECO:0007669"/>
    <property type="project" value="UniProtKB-EC"/>
</dbReference>
<dbReference type="InterPro" id="IPR005913">
    <property type="entry name" value="dTDP_dehydrorham_reduct"/>
</dbReference>
<evidence type="ECO:0000256" key="2">
    <source>
        <dbReference type="ARBA" id="ARBA00010944"/>
    </source>
</evidence>
<evidence type="ECO:0000256" key="4">
    <source>
        <dbReference type="ARBA" id="ARBA00017099"/>
    </source>
</evidence>
<accession>A0ABS4BQK2</accession>
<dbReference type="SUPFAM" id="SSF51735">
    <property type="entry name" value="NAD(P)-binding Rossmann-fold domains"/>
    <property type="match status" value="1"/>
</dbReference>
<dbReference type="NCBIfam" id="TIGR01214">
    <property type="entry name" value="rmlD"/>
    <property type="match status" value="1"/>
</dbReference>
<evidence type="ECO:0000259" key="7">
    <source>
        <dbReference type="Pfam" id="PF04321"/>
    </source>
</evidence>
<name>A0ABS4BQK2_9FLAO</name>
<dbReference type="Gene3D" id="3.90.25.10">
    <property type="entry name" value="UDP-galactose 4-epimerase, domain 1"/>
    <property type="match status" value="1"/>
</dbReference>
<comment type="pathway">
    <text evidence="1 6">Carbohydrate biosynthesis; dTDP-L-rhamnose biosynthesis.</text>
</comment>
<dbReference type="Gene3D" id="3.40.50.720">
    <property type="entry name" value="NAD(P)-binding Rossmann-like Domain"/>
    <property type="match status" value="1"/>
</dbReference>
<dbReference type="PANTHER" id="PTHR10491:SF4">
    <property type="entry name" value="METHIONINE ADENOSYLTRANSFERASE 2 SUBUNIT BETA"/>
    <property type="match status" value="1"/>
</dbReference>
<proteinExistence type="inferred from homology"/>
<dbReference type="Pfam" id="PF04321">
    <property type="entry name" value="RmlD_sub_bind"/>
    <property type="match status" value="1"/>
</dbReference>
<dbReference type="InterPro" id="IPR036291">
    <property type="entry name" value="NAD(P)-bd_dom_sf"/>
</dbReference>
<gene>
    <name evidence="8" type="primary">rfbD</name>
    <name evidence="8" type="ORF">J8H85_03395</name>
</gene>
<evidence type="ECO:0000256" key="6">
    <source>
        <dbReference type="RuleBase" id="RU364082"/>
    </source>
</evidence>
<dbReference type="EC" id="1.1.1.133" evidence="3 6"/>
<organism evidence="8 9">
    <name type="scientific">Mariniflexile gromovii</name>
    <dbReference type="NCBI Taxonomy" id="362523"/>
    <lineage>
        <taxon>Bacteria</taxon>
        <taxon>Pseudomonadati</taxon>
        <taxon>Bacteroidota</taxon>
        <taxon>Flavobacteriia</taxon>
        <taxon>Flavobacteriales</taxon>
        <taxon>Flavobacteriaceae</taxon>
        <taxon>Mariniflexile</taxon>
    </lineage>
</organism>
<sequence>MEKSISSVQHATTILVTGAHGQLGQTIEELYSKNDVNLEFVFVSKEKLDITLKGQVKSFFKSNKFDYCINCAAYTNVEQAEKTPEIAYKINAEAVKNLAEVCKNSNTVLIHISTDYVFDGEKSGPYTITDLPNPINEYGKSKLLGEQYIQSTIEKYFIIRTSWLYSKKYGKNFYKSILEKAKIEYELFITDEQIGCPTNTVNLSGFIYQIIVSQNNSFGIYHFSDKKAVTWYGFAEQILIENDVLKNIKLVKSNNYRTFARRPKNSIL</sequence>
<comment type="caution">
    <text evidence="8">The sequence shown here is derived from an EMBL/GenBank/DDBJ whole genome shotgun (WGS) entry which is preliminary data.</text>
</comment>
<dbReference type="InterPro" id="IPR029903">
    <property type="entry name" value="RmlD-like-bd"/>
</dbReference>
<comment type="catalytic activity">
    <reaction evidence="5">
        <text>dTDP-beta-L-rhamnose + NADP(+) = dTDP-4-dehydro-beta-L-rhamnose + NADPH + H(+)</text>
        <dbReference type="Rhea" id="RHEA:21796"/>
        <dbReference type="ChEBI" id="CHEBI:15378"/>
        <dbReference type="ChEBI" id="CHEBI:57510"/>
        <dbReference type="ChEBI" id="CHEBI:57783"/>
        <dbReference type="ChEBI" id="CHEBI:58349"/>
        <dbReference type="ChEBI" id="CHEBI:62830"/>
        <dbReference type="EC" id="1.1.1.133"/>
    </reaction>
</comment>
<dbReference type="Proteomes" id="UP000670776">
    <property type="component" value="Unassembled WGS sequence"/>
</dbReference>
<dbReference type="EMBL" id="JAGJCB010000002">
    <property type="protein sequence ID" value="MBP0902864.1"/>
    <property type="molecule type" value="Genomic_DNA"/>
</dbReference>
<dbReference type="PANTHER" id="PTHR10491">
    <property type="entry name" value="DTDP-4-DEHYDRORHAMNOSE REDUCTASE"/>
    <property type="match status" value="1"/>
</dbReference>
<keyword evidence="9" id="KW-1185">Reference proteome</keyword>
<protein>
    <recommendedName>
        <fullName evidence="4 6">dTDP-4-dehydrorhamnose reductase</fullName>
        <ecNumber evidence="3 6">1.1.1.133</ecNumber>
    </recommendedName>
</protein>
<evidence type="ECO:0000313" key="9">
    <source>
        <dbReference type="Proteomes" id="UP000670776"/>
    </source>
</evidence>
<evidence type="ECO:0000256" key="1">
    <source>
        <dbReference type="ARBA" id="ARBA00004781"/>
    </source>
</evidence>